<keyword evidence="3" id="KW-1185">Reference proteome</keyword>
<feature type="domain" description="Ig-like" evidence="1">
    <location>
        <begin position="1"/>
        <end position="74"/>
    </location>
</feature>
<dbReference type="Gene3D" id="2.60.40.10">
    <property type="entry name" value="Immunoglobulins"/>
    <property type="match status" value="1"/>
</dbReference>
<organism evidence="2 3">
    <name type="scientific">Plakobranchus ocellatus</name>
    <dbReference type="NCBI Taxonomy" id="259542"/>
    <lineage>
        <taxon>Eukaryota</taxon>
        <taxon>Metazoa</taxon>
        <taxon>Spiralia</taxon>
        <taxon>Lophotrochozoa</taxon>
        <taxon>Mollusca</taxon>
        <taxon>Gastropoda</taxon>
        <taxon>Heterobranchia</taxon>
        <taxon>Euthyneura</taxon>
        <taxon>Panpulmonata</taxon>
        <taxon>Sacoglossa</taxon>
        <taxon>Placobranchoidea</taxon>
        <taxon>Plakobranchidae</taxon>
        <taxon>Plakobranchus</taxon>
    </lineage>
</organism>
<evidence type="ECO:0000259" key="1">
    <source>
        <dbReference type="PROSITE" id="PS50835"/>
    </source>
</evidence>
<dbReference type="PROSITE" id="PS50835">
    <property type="entry name" value="IG_LIKE"/>
    <property type="match status" value="1"/>
</dbReference>
<dbReference type="Proteomes" id="UP000735302">
    <property type="component" value="Unassembled WGS sequence"/>
</dbReference>
<evidence type="ECO:0000313" key="2">
    <source>
        <dbReference type="EMBL" id="GFO12799.1"/>
    </source>
</evidence>
<dbReference type="InterPro" id="IPR013098">
    <property type="entry name" value="Ig_I-set"/>
</dbReference>
<dbReference type="AlphaFoldDB" id="A0AAV4AYE7"/>
<protein>
    <submittedName>
        <fullName evidence="2">Contactin</fullName>
    </submittedName>
</protein>
<gene>
    <name evidence="2" type="ORF">PoB_003930400</name>
</gene>
<name>A0AAV4AYE7_9GAST</name>
<dbReference type="Pfam" id="PF07679">
    <property type="entry name" value="I-set"/>
    <property type="match status" value="1"/>
</dbReference>
<sequence length="94" mass="10672">MVPQISSSQYNFVTPRSTSDFHYSWTREGAMLPKHSELSDHNRVLVIREARLEDQGVYTCHVQRESIAEHKAVDLKLKGKNRGGVSSMVMGQVK</sequence>
<dbReference type="SUPFAM" id="SSF48726">
    <property type="entry name" value="Immunoglobulin"/>
    <property type="match status" value="1"/>
</dbReference>
<dbReference type="InterPro" id="IPR007110">
    <property type="entry name" value="Ig-like_dom"/>
</dbReference>
<dbReference type="InterPro" id="IPR013783">
    <property type="entry name" value="Ig-like_fold"/>
</dbReference>
<dbReference type="CDD" id="cd00096">
    <property type="entry name" value="Ig"/>
    <property type="match status" value="1"/>
</dbReference>
<comment type="caution">
    <text evidence="2">The sequence shown here is derived from an EMBL/GenBank/DDBJ whole genome shotgun (WGS) entry which is preliminary data.</text>
</comment>
<reference evidence="2 3" key="1">
    <citation type="journal article" date="2021" name="Elife">
        <title>Chloroplast acquisition without the gene transfer in kleptoplastic sea slugs, Plakobranchus ocellatus.</title>
        <authorList>
            <person name="Maeda T."/>
            <person name="Takahashi S."/>
            <person name="Yoshida T."/>
            <person name="Shimamura S."/>
            <person name="Takaki Y."/>
            <person name="Nagai Y."/>
            <person name="Toyoda A."/>
            <person name="Suzuki Y."/>
            <person name="Arimoto A."/>
            <person name="Ishii H."/>
            <person name="Satoh N."/>
            <person name="Nishiyama T."/>
            <person name="Hasebe M."/>
            <person name="Maruyama T."/>
            <person name="Minagawa J."/>
            <person name="Obokata J."/>
            <person name="Shigenobu S."/>
        </authorList>
    </citation>
    <scope>NUCLEOTIDE SEQUENCE [LARGE SCALE GENOMIC DNA]</scope>
</reference>
<proteinExistence type="predicted"/>
<evidence type="ECO:0000313" key="3">
    <source>
        <dbReference type="Proteomes" id="UP000735302"/>
    </source>
</evidence>
<dbReference type="EMBL" id="BLXT01004462">
    <property type="protein sequence ID" value="GFO12799.1"/>
    <property type="molecule type" value="Genomic_DNA"/>
</dbReference>
<accession>A0AAV4AYE7</accession>
<dbReference type="InterPro" id="IPR036179">
    <property type="entry name" value="Ig-like_dom_sf"/>
</dbReference>